<dbReference type="PANTHER" id="PTHR36509:SF2">
    <property type="entry name" value="BLL3101 PROTEIN"/>
    <property type="match status" value="1"/>
</dbReference>
<evidence type="ECO:0000259" key="1">
    <source>
        <dbReference type="Pfam" id="PF06863"/>
    </source>
</evidence>
<dbReference type="Proteomes" id="UP000614261">
    <property type="component" value="Unassembled WGS sequence"/>
</dbReference>
<dbReference type="PANTHER" id="PTHR36509">
    <property type="entry name" value="BLL3101 PROTEIN"/>
    <property type="match status" value="1"/>
</dbReference>
<dbReference type="InterPro" id="IPR037050">
    <property type="entry name" value="DUF1254_sf"/>
</dbReference>
<name>A0ABQ1JAB0_9SPHN</name>
<dbReference type="Pfam" id="PF06863">
    <property type="entry name" value="DUF1254"/>
    <property type="match status" value="1"/>
</dbReference>
<gene>
    <name evidence="2" type="ORF">GCM10010833_15730</name>
</gene>
<dbReference type="EMBL" id="BMGD01000002">
    <property type="protein sequence ID" value="GGB61583.1"/>
    <property type="molecule type" value="Genomic_DNA"/>
</dbReference>
<protein>
    <recommendedName>
        <fullName evidence="1">DUF1254 domain-containing protein</fullName>
    </recommendedName>
</protein>
<reference evidence="3" key="1">
    <citation type="journal article" date="2019" name="Int. J. Syst. Evol. Microbiol.">
        <title>The Global Catalogue of Microorganisms (GCM) 10K type strain sequencing project: providing services to taxonomists for standard genome sequencing and annotation.</title>
        <authorList>
            <consortium name="The Broad Institute Genomics Platform"/>
            <consortium name="The Broad Institute Genome Sequencing Center for Infectious Disease"/>
            <person name="Wu L."/>
            <person name="Ma J."/>
        </authorList>
    </citation>
    <scope>NUCLEOTIDE SEQUENCE [LARGE SCALE GENOMIC DNA]</scope>
    <source>
        <strain evidence="3">CGMCC 1.12851</strain>
    </source>
</reference>
<dbReference type="InterPro" id="IPR010679">
    <property type="entry name" value="DUF1254"/>
</dbReference>
<accession>A0ABQ1JAB0</accession>
<dbReference type="Gene3D" id="2.60.40.1610">
    <property type="entry name" value="Domain of unknown function DUF1254"/>
    <property type="match status" value="1"/>
</dbReference>
<dbReference type="SUPFAM" id="SSF160935">
    <property type="entry name" value="VPA0735-like"/>
    <property type="match status" value="1"/>
</dbReference>
<keyword evidence="3" id="KW-1185">Reference proteome</keyword>
<evidence type="ECO:0000313" key="2">
    <source>
        <dbReference type="EMBL" id="GGB61583.1"/>
    </source>
</evidence>
<comment type="caution">
    <text evidence="2">The sequence shown here is derived from an EMBL/GenBank/DDBJ whole genome shotgun (WGS) entry which is preliminary data.</text>
</comment>
<proteinExistence type="predicted"/>
<organism evidence="2 3">
    <name type="scientific">Blastomonas aquatica</name>
    <dbReference type="NCBI Taxonomy" id="1510276"/>
    <lineage>
        <taxon>Bacteria</taxon>
        <taxon>Pseudomonadati</taxon>
        <taxon>Pseudomonadota</taxon>
        <taxon>Alphaproteobacteria</taxon>
        <taxon>Sphingomonadales</taxon>
        <taxon>Sphingomonadaceae</taxon>
        <taxon>Blastomonas</taxon>
    </lineage>
</organism>
<dbReference type="RefSeq" id="WP_188513811.1">
    <property type="nucleotide sequence ID" value="NZ_BMGD01000002.1"/>
</dbReference>
<feature type="domain" description="DUF1254" evidence="1">
    <location>
        <begin position="44"/>
        <end position="171"/>
    </location>
</feature>
<evidence type="ECO:0000313" key="3">
    <source>
        <dbReference type="Proteomes" id="UP000614261"/>
    </source>
</evidence>
<sequence length="175" mass="18875">MTRWIGPALLALLAAATGWYGTLALAPEFIMGRAWDRLAEQAGVNRMTHTPLVTAEKQTIVRPSPDLAYSVCAFDLSKGPLEVHAQPVAGHYWSLTVFDSQTNVAFVESDRDSKGQPVEIVLATAGQAVPAGVRKVIMPSAKGVALLRVLLNDAADFEAVAQDRKQSYCRPLTQS</sequence>